<dbReference type="Gene3D" id="1.25.40.10">
    <property type="entry name" value="Tetratricopeptide repeat domain"/>
    <property type="match status" value="1"/>
</dbReference>
<dbReference type="SUPFAM" id="SSF160443">
    <property type="entry name" value="SMR domain-like"/>
    <property type="match status" value="1"/>
</dbReference>
<name>A0A835RX05_VANPL</name>
<dbReference type="PANTHER" id="PTHR47447">
    <property type="entry name" value="OS03G0856100 PROTEIN"/>
    <property type="match status" value="1"/>
</dbReference>
<dbReference type="InterPro" id="IPR036063">
    <property type="entry name" value="Smr_dom_sf"/>
</dbReference>
<proteinExistence type="inferred from homology"/>
<evidence type="ECO:0000313" key="5">
    <source>
        <dbReference type="EMBL" id="KAG0493587.1"/>
    </source>
</evidence>
<evidence type="ECO:0000259" key="4">
    <source>
        <dbReference type="PROSITE" id="PS50828"/>
    </source>
</evidence>
<comment type="caution">
    <text evidence="5">The sequence shown here is derived from an EMBL/GenBank/DDBJ whole genome shotgun (WGS) entry which is preliminary data.</text>
</comment>
<dbReference type="NCBIfam" id="TIGR00756">
    <property type="entry name" value="PPR"/>
    <property type="match status" value="2"/>
</dbReference>
<evidence type="ECO:0000256" key="1">
    <source>
        <dbReference type="ARBA" id="ARBA00007626"/>
    </source>
</evidence>
<feature type="domain" description="Smr" evidence="4">
    <location>
        <begin position="336"/>
        <end position="425"/>
    </location>
</feature>
<accession>A0A835RX05</accession>
<dbReference type="SMART" id="SM00463">
    <property type="entry name" value="SMR"/>
    <property type="match status" value="1"/>
</dbReference>
<dbReference type="OrthoDB" id="1931748at2759"/>
<keyword evidence="2" id="KW-0677">Repeat</keyword>
<dbReference type="AlphaFoldDB" id="A0A835RX05"/>
<dbReference type="InterPro" id="IPR011990">
    <property type="entry name" value="TPR-like_helical_dom_sf"/>
</dbReference>
<dbReference type="InterPro" id="IPR002885">
    <property type="entry name" value="PPR_rpt"/>
</dbReference>
<dbReference type="PANTHER" id="PTHR47447:SF15">
    <property type="entry name" value="OS02G0120000 PROTEIN"/>
    <property type="match status" value="1"/>
</dbReference>
<dbReference type="PROSITE" id="PS50828">
    <property type="entry name" value="SMR"/>
    <property type="match status" value="1"/>
</dbReference>
<dbReference type="Pfam" id="PF01535">
    <property type="entry name" value="PPR"/>
    <property type="match status" value="3"/>
</dbReference>
<evidence type="ECO:0000256" key="2">
    <source>
        <dbReference type="ARBA" id="ARBA00022737"/>
    </source>
</evidence>
<evidence type="ECO:0000313" key="6">
    <source>
        <dbReference type="Proteomes" id="UP000639772"/>
    </source>
</evidence>
<organism evidence="5 6">
    <name type="scientific">Vanilla planifolia</name>
    <name type="common">Vanilla</name>
    <dbReference type="NCBI Taxonomy" id="51239"/>
    <lineage>
        <taxon>Eukaryota</taxon>
        <taxon>Viridiplantae</taxon>
        <taxon>Streptophyta</taxon>
        <taxon>Embryophyta</taxon>
        <taxon>Tracheophyta</taxon>
        <taxon>Spermatophyta</taxon>
        <taxon>Magnoliopsida</taxon>
        <taxon>Liliopsida</taxon>
        <taxon>Asparagales</taxon>
        <taxon>Orchidaceae</taxon>
        <taxon>Vanilloideae</taxon>
        <taxon>Vanilleae</taxon>
        <taxon>Vanilla</taxon>
    </lineage>
</organism>
<dbReference type="EMBL" id="JADCNM010000002">
    <property type="protein sequence ID" value="KAG0493587.1"/>
    <property type="molecule type" value="Genomic_DNA"/>
</dbReference>
<dbReference type="Gene3D" id="3.30.1370.110">
    <property type="match status" value="1"/>
</dbReference>
<feature type="repeat" description="PPR" evidence="3">
    <location>
        <begin position="161"/>
        <end position="195"/>
    </location>
</feature>
<dbReference type="Proteomes" id="UP000639772">
    <property type="component" value="Unassembled WGS sequence"/>
</dbReference>
<protein>
    <recommendedName>
        <fullName evidence="4">Smr domain-containing protein</fullName>
    </recommendedName>
</protein>
<dbReference type="InterPro" id="IPR002625">
    <property type="entry name" value="Smr_dom"/>
</dbReference>
<sequence length="426" mass="47991">MVIIVSLRLSHFCAPQCAVTYGGRRRCHRLISSLSAASEPSAAGRLLRKFVASSSKTTTLQALSLLISNSSPFSLHLYQIISQTSWFRWNPVLAASLISLLEENDCAVDAQTLLSQAVSGLKSSRDLTLFYCYLIDAYSQRRLKHAALQSYSKLKDMPFSGRRPYEFMIKGLCLMGMPADAEELLQEMAFSGFKPSPFEFRWLVQAYGRAGAFSEMLRVLESLHESGIALDIVSANIVLSCYGDYGRFSEMISWVRKIHQSGISFSFRTFNSVLNSCPTVVTMTKNAHSLPLSIEDFFRKVEEDCLCSDEVLLLQELVKLPLLADMLEWSESEGKLDLHGLHLSSAYVIILQWMEELRLRFSMENIVPVEVSIICGSGKHSKSIGKSHVKKLVSEMMTRLRSPLRIDRKNIGRFIANGKRIKDWLC</sequence>
<feature type="repeat" description="PPR" evidence="3">
    <location>
        <begin position="196"/>
        <end position="230"/>
    </location>
</feature>
<comment type="similarity">
    <text evidence="1">Belongs to the PPR family. P subfamily.</text>
</comment>
<reference evidence="5 6" key="1">
    <citation type="journal article" date="2020" name="Nat. Food">
        <title>A phased Vanilla planifolia genome enables genetic improvement of flavour and production.</title>
        <authorList>
            <person name="Hasing T."/>
            <person name="Tang H."/>
            <person name="Brym M."/>
            <person name="Khazi F."/>
            <person name="Huang T."/>
            <person name="Chambers A.H."/>
        </authorList>
    </citation>
    <scope>NUCLEOTIDE SEQUENCE [LARGE SCALE GENOMIC DNA]</scope>
    <source>
        <tissue evidence="5">Leaf</tissue>
    </source>
</reference>
<gene>
    <name evidence="5" type="ORF">HPP92_004581</name>
</gene>
<evidence type="ECO:0000256" key="3">
    <source>
        <dbReference type="PROSITE-ProRule" id="PRU00708"/>
    </source>
</evidence>
<dbReference type="PROSITE" id="PS51375">
    <property type="entry name" value="PPR"/>
    <property type="match status" value="2"/>
</dbReference>